<dbReference type="PANTHER" id="PTHR35011">
    <property type="entry name" value="2,3-DIKETO-L-GULONATE TRAP TRANSPORTER SMALL PERMEASE PROTEIN YIAM"/>
    <property type="match status" value="1"/>
</dbReference>
<evidence type="ECO:0000256" key="1">
    <source>
        <dbReference type="ARBA" id="ARBA00004429"/>
    </source>
</evidence>
<organism evidence="11 12">
    <name type="scientific">Rodentibacter trehalosifermentans</name>
    <dbReference type="NCBI Taxonomy" id="1908263"/>
    <lineage>
        <taxon>Bacteria</taxon>
        <taxon>Pseudomonadati</taxon>
        <taxon>Pseudomonadota</taxon>
        <taxon>Gammaproteobacteria</taxon>
        <taxon>Pasteurellales</taxon>
        <taxon>Pasteurellaceae</taxon>
        <taxon>Rodentibacter</taxon>
    </lineage>
</organism>
<feature type="transmembrane region" description="Helical" evidence="9">
    <location>
        <begin position="12"/>
        <end position="40"/>
    </location>
</feature>
<dbReference type="InterPro" id="IPR007387">
    <property type="entry name" value="TRAP_DctQ"/>
</dbReference>
<feature type="transmembrane region" description="Helical" evidence="9">
    <location>
        <begin position="46"/>
        <end position="64"/>
    </location>
</feature>
<evidence type="ECO:0000259" key="10">
    <source>
        <dbReference type="Pfam" id="PF04290"/>
    </source>
</evidence>
<evidence type="ECO:0000256" key="4">
    <source>
        <dbReference type="ARBA" id="ARBA00022519"/>
    </source>
</evidence>
<proteinExistence type="inferred from homology"/>
<dbReference type="Pfam" id="PF04290">
    <property type="entry name" value="DctQ"/>
    <property type="match status" value="1"/>
</dbReference>
<name>A0A1V3J1Z1_9PAST</name>
<dbReference type="EMBL" id="MLHL01000021">
    <property type="protein sequence ID" value="OOF48861.1"/>
    <property type="molecule type" value="Genomic_DNA"/>
</dbReference>
<dbReference type="GO" id="GO:0022857">
    <property type="term" value="F:transmembrane transporter activity"/>
    <property type="evidence" value="ECO:0007669"/>
    <property type="project" value="UniProtKB-UniRule"/>
</dbReference>
<sequence length="186" mass="21042">MERLFNLVRKILTIISSTILAVLTIIIITSIFSRFIGISLYWYDEVSSILLAWLTFYGAALCALNRNHMGFGNLIVSMPYNIKKYIFFLNEIIVISFFITLAWAGFYVLSIFGDETLTSLSFITQAMAQSALPIGCVLFIIAEIISMPKAFKSILENKTQDDEEIEQALRNVNNSVDIKMAKEKLS</sequence>
<reference evidence="11 12" key="1">
    <citation type="submission" date="2016-10" db="EMBL/GenBank/DDBJ databases">
        <title>Rodentibacter gen. nov. and new species.</title>
        <authorList>
            <person name="Christensen H."/>
        </authorList>
    </citation>
    <scope>NUCLEOTIDE SEQUENCE [LARGE SCALE GENOMIC DNA]</scope>
    <source>
        <strain evidence="11 12">H1987082031</strain>
    </source>
</reference>
<comment type="similarity">
    <text evidence="8 9">Belongs to the TRAP transporter small permease family.</text>
</comment>
<evidence type="ECO:0000256" key="5">
    <source>
        <dbReference type="ARBA" id="ARBA00022692"/>
    </source>
</evidence>
<evidence type="ECO:0000256" key="2">
    <source>
        <dbReference type="ARBA" id="ARBA00022448"/>
    </source>
</evidence>
<evidence type="ECO:0000313" key="12">
    <source>
        <dbReference type="Proteomes" id="UP000189161"/>
    </source>
</evidence>
<comment type="subunit">
    <text evidence="9">The complex comprises the extracytoplasmic solute receptor protein and the two transmembrane proteins.</text>
</comment>
<keyword evidence="7 9" id="KW-0472">Membrane</keyword>
<accession>A0A1V3J1Z1</accession>
<dbReference type="GO" id="GO:0015740">
    <property type="term" value="P:C4-dicarboxylate transport"/>
    <property type="evidence" value="ECO:0007669"/>
    <property type="project" value="TreeGrafter"/>
</dbReference>
<dbReference type="GO" id="GO:0005886">
    <property type="term" value="C:plasma membrane"/>
    <property type="evidence" value="ECO:0007669"/>
    <property type="project" value="UniProtKB-SubCell"/>
</dbReference>
<dbReference type="Proteomes" id="UP000189161">
    <property type="component" value="Unassembled WGS sequence"/>
</dbReference>
<keyword evidence="5 9" id="KW-0812">Transmembrane</keyword>
<keyword evidence="4 9" id="KW-0997">Cell inner membrane</keyword>
<evidence type="ECO:0000256" key="8">
    <source>
        <dbReference type="ARBA" id="ARBA00038436"/>
    </source>
</evidence>
<feature type="domain" description="Tripartite ATP-independent periplasmic transporters DctQ component" evidence="10">
    <location>
        <begin position="23"/>
        <end position="146"/>
    </location>
</feature>
<keyword evidence="6 9" id="KW-1133">Transmembrane helix</keyword>
<comment type="function">
    <text evidence="9">Part of the tripartite ATP-independent periplasmic (TRAP) transport system.</text>
</comment>
<feature type="transmembrane region" description="Helical" evidence="9">
    <location>
        <begin position="85"/>
        <end position="106"/>
    </location>
</feature>
<keyword evidence="12" id="KW-1185">Reference proteome</keyword>
<dbReference type="AlphaFoldDB" id="A0A1V3J1Z1"/>
<evidence type="ECO:0000256" key="3">
    <source>
        <dbReference type="ARBA" id="ARBA00022475"/>
    </source>
</evidence>
<dbReference type="InterPro" id="IPR055348">
    <property type="entry name" value="DctQ"/>
</dbReference>
<evidence type="ECO:0000256" key="6">
    <source>
        <dbReference type="ARBA" id="ARBA00022989"/>
    </source>
</evidence>
<evidence type="ECO:0000256" key="9">
    <source>
        <dbReference type="RuleBase" id="RU369079"/>
    </source>
</evidence>
<keyword evidence="2 9" id="KW-0813">Transport</keyword>
<comment type="subcellular location">
    <subcellularLocation>
        <location evidence="1 9">Cell inner membrane</location>
        <topology evidence="1 9">Multi-pass membrane protein</topology>
    </subcellularLocation>
</comment>
<protein>
    <recommendedName>
        <fullName evidence="9">TRAP transporter small permease protein</fullName>
    </recommendedName>
</protein>
<dbReference type="OrthoDB" id="5801785at2"/>
<evidence type="ECO:0000256" key="7">
    <source>
        <dbReference type="ARBA" id="ARBA00023136"/>
    </source>
</evidence>
<feature type="transmembrane region" description="Helical" evidence="9">
    <location>
        <begin position="126"/>
        <end position="145"/>
    </location>
</feature>
<dbReference type="RefSeq" id="WP_077421215.1">
    <property type="nucleotide sequence ID" value="NZ_MLHL01000021.1"/>
</dbReference>
<dbReference type="PANTHER" id="PTHR35011:SF2">
    <property type="entry name" value="2,3-DIKETO-L-GULONATE TRAP TRANSPORTER SMALL PERMEASE PROTEIN YIAM"/>
    <property type="match status" value="1"/>
</dbReference>
<comment type="caution">
    <text evidence="11">The sequence shown here is derived from an EMBL/GenBank/DDBJ whole genome shotgun (WGS) entry which is preliminary data.</text>
</comment>
<evidence type="ECO:0000313" key="11">
    <source>
        <dbReference type="EMBL" id="OOF48861.1"/>
    </source>
</evidence>
<keyword evidence="3" id="KW-1003">Cell membrane</keyword>
<gene>
    <name evidence="11" type="ORF">BKK52_04660</name>
</gene>